<dbReference type="RefSeq" id="XP_040672315.1">
    <property type="nucleotide sequence ID" value="XM_040810651.1"/>
</dbReference>
<dbReference type="Pfam" id="PF00069">
    <property type="entry name" value="Pkinase"/>
    <property type="match status" value="1"/>
</dbReference>
<proteinExistence type="predicted"/>
<sequence length="569" mass="63851">MGWLFGGRRPNEMRDQLRVMISSAIENPILANGRFAPRDGLAAIWTVETLEAFFQSYKLSFPPASIRKIRSNFLQTISILIYINWDGWARFNEMFFLYQGPETTRDRTDRRIRHYDIQTLTREDFLGPEAGGPFLDTRSIFCPIDIEEGSVSTWDDGWRLPFLAAKSERRGGGGSGKVTKEVIAARHYCSKSGITTTEVEVARKEFNSKIDFDRERLNLAKLAKCIAQHKHVALPIATITVGHQHNMLFPLAQMDLEKFLQGHLQPPEMCDMNDLLDEVTNVVDALDHLHNRLGVSIHGYHMDLKPANILVYPDSELTERPGVGKWKITDFGLSIITPAGRRGSGDGLARDRVTETKTHLRRMHGTYQAPEVCSGPGLSRRSDVWSFGCILVRVLAFKLDGVDGLRALDDLRRKADDTIGYCDNDYFARGDPPVLNPHIENWINGLAHRSREDCPEEFLNGCVKLLLSILKIDKNARPSASEVKEELGSLKALLNVHQRPASPSEPSSEEGSSESFPPSTQPSTLYGNSLDLAFSTERLVQAIKNNDLSGIEQMCCRGTRKRRSCSVPT</sequence>
<dbReference type="EMBL" id="KV878135">
    <property type="protein sequence ID" value="OJJ06553.1"/>
    <property type="molecule type" value="Genomic_DNA"/>
</dbReference>
<dbReference type="GeneID" id="63726162"/>
<feature type="region of interest" description="Disordered" evidence="1">
    <location>
        <begin position="497"/>
        <end position="522"/>
    </location>
</feature>
<reference evidence="4" key="1">
    <citation type="journal article" date="2017" name="Genome Biol.">
        <title>Comparative genomics reveals high biological diversity and specific adaptations in the industrially and medically important fungal genus Aspergillus.</title>
        <authorList>
            <person name="de Vries R.P."/>
            <person name="Riley R."/>
            <person name="Wiebenga A."/>
            <person name="Aguilar-Osorio G."/>
            <person name="Amillis S."/>
            <person name="Uchima C.A."/>
            <person name="Anderluh G."/>
            <person name="Asadollahi M."/>
            <person name="Askin M."/>
            <person name="Barry K."/>
            <person name="Battaglia E."/>
            <person name="Bayram O."/>
            <person name="Benocci T."/>
            <person name="Braus-Stromeyer S.A."/>
            <person name="Caldana C."/>
            <person name="Canovas D."/>
            <person name="Cerqueira G.C."/>
            <person name="Chen F."/>
            <person name="Chen W."/>
            <person name="Choi C."/>
            <person name="Clum A."/>
            <person name="Dos Santos R.A."/>
            <person name="Damasio A.R."/>
            <person name="Diallinas G."/>
            <person name="Emri T."/>
            <person name="Fekete E."/>
            <person name="Flipphi M."/>
            <person name="Freyberg S."/>
            <person name="Gallo A."/>
            <person name="Gournas C."/>
            <person name="Habgood R."/>
            <person name="Hainaut M."/>
            <person name="Harispe M.L."/>
            <person name="Henrissat B."/>
            <person name="Hilden K.S."/>
            <person name="Hope R."/>
            <person name="Hossain A."/>
            <person name="Karabika E."/>
            <person name="Karaffa L."/>
            <person name="Karanyi Z."/>
            <person name="Krasevec N."/>
            <person name="Kuo A."/>
            <person name="Kusch H."/>
            <person name="LaButti K."/>
            <person name="Lagendijk E.L."/>
            <person name="Lapidus A."/>
            <person name="Levasseur A."/>
            <person name="Lindquist E."/>
            <person name="Lipzen A."/>
            <person name="Logrieco A.F."/>
            <person name="MacCabe A."/>
            <person name="Maekelae M.R."/>
            <person name="Malavazi I."/>
            <person name="Melin P."/>
            <person name="Meyer V."/>
            <person name="Mielnichuk N."/>
            <person name="Miskei M."/>
            <person name="Molnar A.P."/>
            <person name="Mule G."/>
            <person name="Ngan C.Y."/>
            <person name="Orejas M."/>
            <person name="Orosz E."/>
            <person name="Ouedraogo J.P."/>
            <person name="Overkamp K.M."/>
            <person name="Park H.-S."/>
            <person name="Perrone G."/>
            <person name="Piumi F."/>
            <person name="Punt P.J."/>
            <person name="Ram A.F."/>
            <person name="Ramon A."/>
            <person name="Rauscher S."/>
            <person name="Record E."/>
            <person name="Riano-Pachon D.M."/>
            <person name="Robert V."/>
            <person name="Roehrig J."/>
            <person name="Ruller R."/>
            <person name="Salamov A."/>
            <person name="Salih N.S."/>
            <person name="Samson R.A."/>
            <person name="Sandor E."/>
            <person name="Sanguinetti M."/>
            <person name="Schuetze T."/>
            <person name="Sepcic K."/>
            <person name="Shelest E."/>
            <person name="Sherlock G."/>
            <person name="Sophianopoulou V."/>
            <person name="Squina F.M."/>
            <person name="Sun H."/>
            <person name="Susca A."/>
            <person name="Todd R.B."/>
            <person name="Tsang A."/>
            <person name="Unkles S.E."/>
            <person name="van de Wiele N."/>
            <person name="van Rossen-Uffink D."/>
            <person name="Oliveira J.V."/>
            <person name="Vesth T.C."/>
            <person name="Visser J."/>
            <person name="Yu J.-H."/>
            <person name="Zhou M."/>
            <person name="Andersen M.R."/>
            <person name="Archer D.B."/>
            <person name="Baker S.E."/>
            <person name="Benoit I."/>
            <person name="Brakhage A.A."/>
            <person name="Braus G.H."/>
            <person name="Fischer R."/>
            <person name="Frisvad J.C."/>
            <person name="Goldman G.H."/>
            <person name="Houbraken J."/>
            <person name="Oakley B."/>
            <person name="Pocsi I."/>
            <person name="Scazzocchio C."/>
            <person name="Seiboth B."/>
            <person name="vanKuyk P.A."/>
            <person name="Wortman J."/>
            <person name="Dyer P.S."/>
            <person name="Grigoriev I.V."/>
        </authorList>
    </citation>
    <scope>NUCLEOTIDE SEQUENCE [LARGE SCALE GENOMIC DNA]</scope>
    <source>
        <strain evidence="4">CBS 583.65</strain>
    </source>
</reference>
<name>A0A1L9PYK8_ASPVE</name>
<dbReference type="STRING" id="1036611.A0A1L9PYK8"/>
<accession>A0A1L9PYK8</accession>
<evidence type="ECO:0000256" key="1">
    <source>
        <dbReference type="SAM" id="MobiDB-lite"/>
    </source>
</evidence>
<organism evidence="3 4">
    <name type="scientific">Aspergillus versicolor CBS 583.65</name>
    <dbReference type="NCBI Taxonomy" id="1036611"/>
    <lineage>
        <taxon>Eukaryota</taxon>
        <taxon>Fungi</taxon>
        <taxon>Dikarya</taxon>
        <taxon>Ascomycota</taxon>
        <taxon>Pezizomycotina</taxon>
        <taxon>Eurotiomycetes</taxon>
        <taxon>Eurotiomycetidae</taxon>
        <taxon>Eurotiales</taxon>
        <taxon>Aspergillaceae</taxon>
        <taxon>Aspergillus</taxon>
        <taxon>Aspergillus subgen. Nidulantes</taxon>
    </lineage>
</organism>
<protein>
    <recommendedName>
        <fullName evidence="2">Protein kinase domain-containing protein</fullName>
    </recommendedName>
</protein>
<gene>
    <name evidence="3" type="ORF">ASPVEDRAFT_328348</name>
</gene>
<evidence type="ECO:0000313" key="3">
    <source>
        <dbReference type="EMBL" id="OJJ06553.1"/>
    </source>
</evidence>
<dbReference type="PANTHER" id="PTHR24359:SF1">
    <property type="entry name" value="INHIBITOR OF NUCLEAR FACTOR KAPPA-B KINASE EPSILON SUBUNIT HOMOLOG 1-RELATED"/>
    <property type="match status" value="1"/>
</dbReference>
<evidence type="ECO:0000313" key="4">
    <source>
        <dbReference type="Proteomes" id="UP000184073"/>
    </source>
</evidence>
<dbReference type="VEuPathDB" id="FungiDB:ASPVEDRAFT_328348"/>
<dbReference type="SMART" id="SM00220">
    <property type="entry name" value="S_TKc"/>
    <property type="match status" value="1"/>
</dbReference>
<feature type="domain" description="Protein kinase" evidence="2">
    <location>
        <begin position="164"/>
        <end position="494"/>
    </location>
</feature>
<dbReference type="Proteomes" id="UP000184073">
    <property type="component" value="Unassembled WGS sequence"/>
</dbReference>
<dbReference type="GO" id="GO:0005524">
    <property type="term" value="F:ATP binding"/>
    <property type="evidence" value="ECO:0007669"/>
    <property type="project" value="InterPro"/>
</dbReference>
<dbReference type="InterPro" id="IPR011009">
    <property type="entry name" value="Kinase-like_dom_sf"/>
</dbReference>
<dbReference type="InterPro" id="IPR000719">
    <property type="entry name" value="Prot_kinase_dom"/>
</dbReference>
<dbReference type="PANTHER" id="PTHR24359">
    <property type="entry name" value="SERINE/THREONINE-PROTEIN KINASE SBK1"/>
    <property type="match status" value="1"/>
</dbReference>
<dbReference type="SUPFAM" id="SSF56112">
    <property type="entry name" value="Protein kinase-like (PK-like)"/>
    <property type="match status" value="1"/>
</dbReference>
<dbReference type="OrthoDB" id="5986190at2759"/>
<evidence type="ECO:0000259" key="2">
    <source>
        <dbReference type="PROSITE" id="PS50011"/>
    </source>
</evidence>
<keyword evidence="4" id="KW-1185">Reference proteome</keyword>
<dbReference type="Gene3D" id="1.10.510.10">
    <property type="entry name" value="Transferase(Phosphotransferase) domain 1"/>
    <property type="match status" value="1"/>
</dbReference>
<dbReference type="GO" id="GO:0004674">
    <property type="term" value="F:protein serine/threonine kinase activity"/>
    <property type="evidence" value="ECO:0007669"/>
    <property type="project" value="TreeGrafter"/>
</dbReference>
<dbReference type="AlphaFoldDB" id="A0A1L9PYK8"/>
<dbReference type="PROSITE" id="PS50011">
    <property type="entry name" value="PROTEIN_KINASE_DOM"/>
    <property type="match status" value="1"/>
</dbReference>